<feature type="region of interest" description="Disordered" evidence="1">
    <location>
        <begin position="1"/>
        <end position="59"/>
    </location>
</feature>
<evidence type="ECO:0000313" key="3">
    <source>
        <dbReference type="Proteomes" id="UP000310108"/>
    </source>
</evidence>
<name>A0A4U6XFN2_9PEZI</name>
<proteinExistence type="predicted"/>
<feature type="compositionally biased region" description="Basic and acidic residues" evidence="1">
    <location>
        <begin position="45"/>
        <end position="54"/>
    </location>
</feature>
<keyword evidence="3" id="KW-1185">Reference proteome</keyword>
<sequence length="327" mass="36161">MRIPPSHAIPHDQSHLHVSSNSQPSVRNMPDAKKLTTERPPAPVTDRRPKREIPADIIDTNPFSLDISQGITRGALPPFALGRSPLGRSPLGLRHAPGIAADASRDRVYQRPDHVPSRPATPTPYRRPRTPDAHPESPPSAFRTPESSSSSSSRRTVTRLRVVEMETSPATSGSGSGSKPSIDTEGDVRMRNGVWGSPEAARLRQREEVRAMVTQSVHDNFEFERARFADEIRTQLLATVAEDVRWLVRENFEAALAGALGRPAEGEAVAVQLVRERLGRLSDGALARVFCTPEMLEVLRRTVCAVDLEMRTEAWSLVETDESWQGW</sequence>
<evidence type="ECO:0000313" key="2">
    <source>
        <dbReference type="EMBL" id="TKW54159.1"/>
    </source>
</evidence>
<dbReference type="Proteomes" id="UP000310108">
    <property type="component" value="Unassembled WGS sequence"/>
</dbReference>
<feature type="compositionally biased region" description="Polar residues" evidence="1">
    <location>
        <begin position="16"/>
        <end position="26"/>
    </location>
</feature>
<feature type="compositionally biased region" description="Basic and acidic residues" evidence="1">
    <location>
        <begin position="103"/>
        <end position="116"/>
    </location>
</feature>
<dbReference type="AlphaFoldDB" id="A0A4U6XFN2"/>
<comment type="caution">
    <text evidence="2">The sequence shown here is derived from an EMBL/GenBank/DDBJ whole genome shotgun (WGS) entry which is preliminary data.</text>
</comment>
<dbReference type="EMBL" id="PJEX01000152">
    <property type="protein sequence ID" value="TKW54159.1"/>
    <property type="molecule type" value="Genomic_DNA"/>
</dbReference>
<feature type="region of interest" description="Disordered" evidence="1">
    <location>
        <begin position="92"/>
        <end position="192"/>
    </location>
</feature>
<reference evidence="2 3" key="1">
    <citation type="journal article" date="2019" name="PLoS ONE">
        <title>Comparative genome analysis indicates high evolutionary potential of pathogenicity genes in Colletotrichum tanaceti.</title>
        <authorList>
            <person name="Lelwala R.V."/>
            <person name="Korhonen P.K."/>
            <person name="Young N.D."/>
            <person name="Scott J.B."/>
            <person name="Ades P.A."/>
            <person name="Gasser R.B."/>
            <person name="Taylor P.W.J."/>
        </authorList>
    </citation>
    <scope>NUCLEOTIDE SEQUENCE [LARGE SCALE GENOMIC DNA]</scope>
    <source>
        <strain evidence="2">BRIP57314</strain>
    </source>
</reference>
<protein>
    <submittedName>
        <fullName evidence="2">Uncharacterized protein</fullName>
    </submittedName>
</protein>
<accession>A0A4U6XFN2</accession>
<organism evidence="2 3">
    <name type="scientific">Colletotrichum tanaceti</name>
    <dbReference type="NCBI Taxonomy" id="1306861"/>
    <lineage>
        <taxon>Eukaryota</taxon>
        <taxon>Fungi</taxon>
        <taxon>Dikarya</taxon>
        <taxon>Ascomycota</taxon>
        <taxon>Pezizomycotina</taxon>
        <taxon>Sordariomycetes</taxon>
        <taxon>Hypocreomycetidae</taxon>
        <taxon>Glomerellales</taxon>
        <taxon>Glomerellaceae</taxon>
        <taxon>Colletotrichum</taxon>
        <taxon>Colletotrichum destructivum species complex</taxon>
    </lineage>
</organism>
<gene>
    <name evidence="2" type="ORF">CTA1_461</name>
</gene>
<evidence type="ECO:0000256" key="1">
    <source>
        <dbReference type="SAM" id="MobiDB-lite"/>
    </source>
</evidence>